<proteinExistence type="predicted"/>
<name>A0AAD9PIJ6_9APIC</name>
<dbReference type="RefSeq" id="XP_067802360.1">
    <property type="nucleotide sequence ID" value="XM_067948209.1"/>
</dbReference>
<dbReference type="GeneID" id="94337490"/>
<reference evidence="1" key="1">
    <citation type="journal article" date="2023" name="Nat. Microbiol.">
        <title>Babesia duncani multi-omics identifies virulence factors and drug targets.</title>
        <authorList>
            <person name="Singh P."/>
            <person name="Lonardi S."/>
            <person name="Liang Q."/>
            <person name="Vydyam P."/>
            <person name="Khabirova E."/>
            <person name="Fang T."/>
            <person name="Gihaz S."/>
            <person name="Thekkiniath J."/>
            <person name="Munshi M."/>
            <person name="Abel S."/>
            <person name="Ciampossin L."/>
            <person name="Batugedara G."/>
            <person name="Gupta M."/>
            <person name="Lu X.M."/>
            <person name="Lenz T."/>
            <person name="Chakravarty S."/>
            <person name="Cornillot E."/>
            <person name="Hu Y."/>
            <person name="Ma W."/>
            <person name="Gonzalez L.M."/>
            <person name="Sanchez S."/>
            <person name="Estrada K."/>
            <person name="Sanchez-Flores A."/>
            <person name="Montero E."/>
            <person name="Harb O.S."/>
            <person name="Le Roch K.G."/>
            <person name="Mamoun C.B."/>
        </authorList>
    </citation>
    <scope>NUCLEOTIDE SEQUENCE</scope>
    <source>
        <strain evidence="1">WA1</strain>
    </source>
</reference>
<evidence type="ECO:0000313" key="2">
    <source>
        <dbReference type="Proteomes" id="UP001214638"/>
    </source>
</evidence>
<keyword evidence="2" id="KW-1185">Reference proteome</keyword>
<dbReference type="Proteomes" id="UP001214638">
    <property type="component" value="Unassembled WGS sequence"/>
</dbReference>
<sequence>MANHKAELAKEAYKTVRSLLKSSCSSIGDFCNTINKCSENRMHRYVLNSANSVFDGISLSSDSALPSDMPKTLIATSFFKIPMAIYKPKLETKSTLDLGKILDTSLEELLNNKLDLNEYAALISELKSTFEFIAENSLDGSFGGLRVSAIYLLKGYKKVCFSCSKLEIVVAIERFDTSGA</sequence>
<protein>
    <submittedName>
        <fullName evidence="1">Uncharacterized protein</fullName>
    </submittedName>
</protein>
<organism evidence="1 2">
    <name type="scientific">Babesia duncani</name>
    <dbReference type="NCBI Taxonomy" id="323732"/>
    <lineage>
        <taxon>Eukaryota</taxon>
        <taxon>Sar</taxon>
        <taxon>Alveolata</taxon>
        <taxon>Apicomplexa</taxon>
        <taxon>Aconoidasida</taxon>
        <taxon>Piroplasmida</taxon>
        <taxon>Babesiidae</taxon>
        <taxon>Babesia</taxon>
    </lineage>
</organism>
<dbReference type="KEGG" id="bdw:94337490"/>
<evidence type="ECO:0000313" key="1">
    <source>
        <dbReference type="EMBL" id="KAK2195517.1"/>
    </source>
</evidence>
<dbReference type="EMBL" id="JALLKP010000004">
    <property type="protein sequence ID" value="KAK2195517.1"/>
    <property type="molecule type" value="Genomic_DNA"/>
</dbReference>
<comment type="caution">
    <text evidence="1">The sequence shown here is derived from an EMBL/GenBank/DDBJ whole genome shotgun (WGS) entry which is preliminary data.</text>
</comment>
<gene>
    <name evidence="1" type="ORF">BdWA1_003193</name>
</gene>
<accession>A0AAD9PIJ6</accession>
<dbReference type="AlphaFoldDB" id="A0AAD9PIJ6"/>